<name>A0AAV2KQC9_KNICA</name>
<dbReference type="Proteomes" id="UP001497482">
    <property type="component" value="Chromosome 2"/>
</dbReference>
<reference evidence="2 3" key="1">
    <citation type="submission" date="2024-04" db="EMBL/GenBank/DDBJ databases">
        <authorList>
            <person name="Waldvogel A.-M."/>
            <person name="Schoenle A."/>
        </authorList>
    </citation>
    <scope>NUCLEOTIDE SEQUENCE [LARGE SCALE GENOMIC DNA]</scope>
</reference>
<evidence type="ECO:0000313" key="2">
    <source>
        <dbReference type="EMBL" id="CAL1591839.1"/>
    </source>
</evidence>
<feature type="region of interest" description="Disordered" evidence="1">
    <location>
        <begin position="19"/>
        <end position="99"/>
    </location>
</feature>
<protein>
    <submittedName>
        <fullName evidence="2">Uncharacterized protein</fullName>
    </submittedName>
</protein>
<accession>A0AAV2KQC9</accession>
<sequence>MDVWTVDCVAVGLTWAGRGQDVGRASRRIRAEAQRGGGTSSGPAEERALQSGHTHHRDPPENRPQSGKMQLPGRPGAPSPRRSRRRPRSGRTGCTYDVP</sequence>
<dbReference type="AlphaFoldDB" id="A0AAV2KQC9"/>
<organism evidence="2 3">
    <name type="scientific">Knipowitschia caucasica</name>
    <name type="common">Caucasian dwarf goby</name>
    <name type="synonym">Pomatoschistus caucasicus</name>
    <dbReference type="NCBI Taxonomy" id="637954"/>
    <lineage>
        <taxon>Eukaryota</taxon>
        <taxon>Metazoa</taxon>
        <taxon>Chordata</taxon>
        <taxon>Craniata</taxon>
        <taxon>Vertebrata</taxon>
        <taxon>Euteleostomi</taxon>
        <taxon>Actinopterygii</taxon>
        <taxon>Neopterygii</taxon>
        <taxon>Teleostei</taxon>
        <taxon>Neoteleostei</taxon>
        <taxon>Acanthomorphata</taxon>
        <taxon>Gobiaria</taxon>
        <taxon>Gobiiformes</taxon>
        <taxon>Gobioidei</taxon>
        <taxon>Gobiidae</taxon>
        <taxon>Gobiinae</taxon>
        <taxon>Knipowitschia</taxon>
    </lineage>
</organism>
<evidence type="ECO:0000256" key="1">
    <source>
        <dbReference type="SAM" id="MobiDB-lite"/>
    </source>
</evidence>
<gene>
    <name evidence="2" type="ORF">KC01_LOCUS21174</name>
</gene>
<proteinExistence type="predicted"/>
<dbReference type="EMBL" id="OZ035824">
    <property type="protein sequence ID" value="CAL1591839.1"/>
    <property type="molecule type" value="Genomic_DNA"/>
</dbReference>
<evidence type="ECO:0000313" key="3">
    <source>
        <dbReference type="Proteomes" id="UP001497482"/>
    </source>
</evidence>
<keyword evidence="3" id="KW-1185">Reference proteome</keyword>